<dbReference type="GO" id="GO:0006209">
    <property type="term" value="P:cytosine catabolic process"/>
    <property type="evidence" value="ECO:0007669"/>
    <property type="project" value="TreeGrafter"/>
</dbReference>
<accession>A0A919HTB2</accession>
<dbReference type="AlphaFoldDB" id="A0A919HTB2"/>
<dbReference type="InterPro" id="IPR013108">
    <property type="entry name" value="Amidohydro_3"/>
</dbReference>
<dbReference type="SUPFAM" id="SSF51556">
    <property type="entry name" value="Metallo-dependent hydrolases"/>
    <property type="match status" value="1"/>
</dbReference>
<dbReference type="Gene3D" id="2.30.40.10">
    <property type="entry name" value="Urease, subunit C, domain 1"/>
    <property type="match status" value="1"/>
</dbReference>
<dbReference type="GO" id="GO:0004131">
    <property type="term" value="F:cytosine deaminase activity"/>
    <property type="evidence" value="ECO:0007669"/>
    <property type="project" value="TreeGrafter"/>
</dbReference>
<dbReference type="Pfam" id="PF07969">
    <property type="entry name" value="Amidohydro_3"/>
    <property type="match status" value="1"/>
</dbReference>
<dbReference type="InterPro" id="IPR052349">
    <property type="entry name" value="Metallo-hydrolase_Enzymes"/>
</dbReference>
<dbReference type="PANTHER" id="PTHR32027:SF0">
    <property type="entry name" value="CYTOSINE DEAMINASE"/>
    <property type="match status" value="1"/>
</dbReference>
<evidence type="ECO:0000313" key="3">
    <source>
        <dbReference type="Proteomes" id="UP000655094"/>
    </source>
</evidence>
<dbReference type="Proteomes" id="UP000655094">
    <property type="component" value="Unassembled WGS sequence"/>
</dbReference>
<reference evidence="2" key="1">
    <citation type="submission" date="2020-10" db="EMBL/GenBank/DDBJ databases">
        <title>Genome Sequence of ESBL Producing Zambian Clinical Strains.</title>
        <authorList>
            <person name="Shawa M."/>
            <person name="Furuta Y."/>
            <person name="Simbotwe M."/>
            <person name="Mulenga E."/>
            <person name="Mubanga M."/>
            <person name="Mulenga G."/>
            <person name="Kaile C."/>
            <person name="Zorigt T."/>
            <person name="Hang'ombe B."/>
            <person name="Higashi H."/>
        </authorList>
    </citation>
    <scope>NUCLEOTIDE SEQUENCE</scope>
    <source>
        <strain evidence="2">Zam_UTH_09</strain>
    </source>
</reference>
<protein>
    <recommendedName>
        <fullName evidence="1">Amidohydrolase 3 domain-containing protein</fullName>
    </recommendedName>
</protein>
<dbReference type="EMBL" id="BNFF01000001">
    <property type="protein sequence ID" value="GHK53332.1"/>
    <property type="molecule type" value="Genomic_DNA"/>
</dbReference>
<feature type="domain" description="Amidohydrolase 3" evidence="1">
    <location>
        <begin position="7"/>
        <end position="156"/>
    </location>
</feature>
<dbReference type="PANTHER" id="PTHR32027">
    <property type="entry name" value="CYTOSINE DEAMINASE"/>
    <property type="match status" value="1"/>
</dbReference>
<name>A0A919HTB2_KLEPN</name>
<evidence type="ECO:0000259" key="1">
    <source>
        <dbReference type="Pfam" id="PF07969"/>
    </source>
</evidence>
<comment type="caution">
    <text evidence="2">The sequence shown here is derived from an EMBL/GenBank/DDBJ whole genome shotgun (WGS) entry which is preliminary data.</text>
</comment>
<evidence type="ECO:0000313" key="2">
    <source>
        <dbReference type="EMBL" id="GHK53332.1"/>
    </source>
</evidence>
<dbReference type="Gene3D" id="3.20.20.140">
    <property type="entry name" value="Metal-dependent hydrolases"/>
    <property type="match status" value="1"/>
</dbReference>
<sequence length="168" mass="19021">MGSYDNAYCSKLFRLLKASGINFISCPTESIHLQGRFDSWPKRRGVTRVAELDRAGINVCFAQDSIQDPWYPLGNGNILRILDAGLHICHMLGYDDLQRCLDFVTDNSARALCLGDNYGLAEGRPANLLILDAENDYEAVRRQARVLTSIRHGRVILQREVEHIRYPV</sequence>
<proteinExistence type="predicted"/>
<dbReference type="InterPro" id="IPR032466">
    <property type="entry name" value="Metal_Hydrolase"/>
</dbReference>
<dbReference type="InterPro" id="IPR011059">
    <property type="entry name" value="Metal-dep_hydrolase_composite"/>
</dbReference>
<organism evidence="2 3">
    <name type="scientific">Klebsiella pneumoniae</name>
    <dbReference type="NCBI Taxonomy" id="573"/>
    <lineage>
        <taxon>Bacteria</taxon>
        <taxon>Pseudomonadati</taxon>
        <taxon>Pseudomonadota</taxon>
        <taxon>Gammaproteobacteria</taxon>
        <taxon>Enterobacterales</taxon>
        <taxon>Enterobacteriaceae</taxon>
        <taxon>Klebsiella/Raoultella group</taxon>
        <taxon>Klebsiella</taxon>
        <taxon>Klebsiella pneumoniae complex</taxon>
    </lineage>
</organism>
<gene>
    <name evidence="2" type="ORF">KPZU09_30680</name>
</gene>
<dbReference type="GO" id="GO:0035888">
    <property type="term" value="F:isoguanine deaminase activity"/>
    <property type="evidence" value="ECO:0007669"/>
    <property type="project" value="TreeGrafter"/>
</dbReference>